<proteinExistence type="predicted"/>
<evidence type="ECO:0000313" key="1">
    <source>
        <dbReference type="EMBL" id="KAF0700775.1"/>
    </source>
</evidence>
<gene>
    <name evidence="2" type="primary">Aste57867_8728</name>
    <name evidence="1" type="ORF">As57867_008694</name>
    <name evidence="2" type="ORF">ASTE57867_8728</name>
</gene>
<dbReference type="AlphaFoldDB" id="A0A485KLE9"/>
<organism evidence="2 3">
    <name type="scientific">Aphanomyces stellatus</name>
    <dbReference type="NCBI Taxonomy" id="120398"/>
    <lineage>
        <taxon>Eukaryota</taxon>
        <taxon>Sar</taxon>
        <taxon>Stramenopiles</taxon>
        <taxon>Oomycota</taxon>
        <taxon>Saprolegniomycetes</taxon>
        <taxon>Saprolegniales</taxon>
        <taxon>Verrucalvaceae</taxon>
        <taxon>Aphanomyces</taxon>
    </lineage>
</organism>
<dbReference type="InterPro" id="IPR032675">
    <property type="entry name" value="LRR_dom_sf"/>
</dbReference>
<dbReference type="SUPFAM" id="SSF52047">
    <property type="entry name" value="RNI-like"/>
    <property type="match status" value="1"/>
</dbReference>
<dbReference type="PANTHER" id="PTHR24114:SF2">
    <property type="entry name" value="F-BOX DOMAIN-CONTAINING PROTEIN-RELATED"/>
    <property type="match status" value="1"/>
</dbReference>
<dbReference type="InterPro" id="IPR001611">
    <property type="entry name" value="Leu-rich_rpt"/>
</dbReference>
<evidence type="ECO:0000313" key="2">
    <source>
        <dbReference type="EMBL" id="VFT85614.1"/>
    </source>
</evidence>
<reference evidence="2 3" key="1">
    <citation type="submission" date="2019-03" db="EMBL/GenBank/DDBJ databases">
        <authorList>
            <person name="Gaulin E."/>
            <person name="Dumas B."/>
        </authorList>
    </citation>
    <scope>NUCLEOTIDE SEQUENCE [LARGE SCALE GENOMIC DNA]</scope>
    <source>
        <strain evidence="2">CBS 568.67</strain>
    </source>
</reference>
<dbReference type="Gene3D" id="3.80.10.10">
    <property type="entry name" value="Ribonuclease Inhibitor"/>
    <property type="match status" value="1"/>
</dbReference>
<sequence>MHDATTLFAYLEALRPRQLLGPLEHLWQLGLTRKRSRLWPSLHLESLQPHHERIHLEGLAKLHMHVVVEGVYDLDWLQTFLHPRALRAVAAIDVSPPSKTTLAWLEFPSAADIAISLPDWFDQWSSVFHVTRVDCTAYASVDDLVDVLPRLRHLTSLVSPTTLHLLVAVLAFAAHSTTLTSLVLSPNELTSSDLVDDNDAAILVTTAAVVNATRWLATQPVREFRFHGWPWQHVARSVQEAFLVALFHHPTLEELDCIGLDLTAAAASVLPPPPTSLCVLDLSRSMFHTSWLTTILAMSPVHTLVCVGPTLRRDQLEPVLLALASTNVTTLALTRTGLADQLWQSIFALDALCLAPLVHLDLRGNHLTDDAAIRLADVLWRNRTLVSVDLRENAMGRRGATALVLAAAASQENRQAVLMLRLECNRLTLDDIASVEELATQYFVDAVFD</sequence>
<evidence type="ECO:0000313" key="3">
    <source>
        <dbReference type="Proteomes" id="UP000332933"/>
    </source>
</evidence>
<dbReference type="EMBL" id="VJMH01005113">
    <property type="protein sequence ID" value="KAF0700775.1"/>
    <property type="molecule type" value="Genomic_DNA"/>
</dbReference>
<name>A0A485KLE9_9STRA</name>
<dbReference type="PANTHER" id="PTHR24114">
    <property type="entry name" value="LEUCINE RICH REPEAT FAMILY PROTEIN"/>
    <property type="match status" value="1"/>
</dbReference>
<dbReference type="InterPro" id="IPR052394">
    <property type="entry name" value="LRR-containing"/>
</dbReference>
<accession>A0A485KLE9</accession>
<dbReference type="Pfam" id="PF13516">
    <property type="entry name" value="LRR_6"/>
    <property type="match status" value="2"/>
</dbReference>
<dbReference type="EMBL" id="CAADRA010005134">
    <property type="protein sequence ID" value="VFT85614.1"/>
    <property type="molecule type" value="Genomic_DNA"/>
</dbReference>
<reference evidence="1" key="2">
    <citation type="submission" date="2019-06" db="EMBL/GenBank/DDBJ databases">
        <title>Genomics analysis of Aphanomyces spp. identifies a new class of oomycete effector associated with host adaptation.</title>
        <authorList>
            <person name="Gaulin E."/>
        </authorList>
    </citation>
    <scope>NUCLEOTIDE SEQUENCE</scope>
    <source>
        <strain evidence="1">CBS 578.67</strain>
    </source>
</reference>
<dbReference type="Proteomes" id="UP000332933">
    <property type="component" value="Unassembled WGS sequence"/>
</dbReference>
<protein>
    <submittedName>
        <fullName evidence="2">Aste57867_8728 protein</fullName>
    </submittedName>
</protein>
<keyword evidence="3" id="KW-1185">Reference proteome</keyword>